<keyword evidence="2" id="KW-1185">Reference proteome</keyword>
<reference evidence="2" key="1">
    <citation type="submission" date="2014-01" db="EMBL/GenBank/DDBJ databases">
        <title>Complete genome sequence of novel bacteriophage BMBTP3 with a mosaic organization.</title>
        <authorList>
            <person name="Zhu L."/>
            <person name="Wang Y."/>
            <person name="Sun M."/>
        </authorList>
    </citation>
    <scope>NUCLEOTIDE SEQUENCE [LARGE SCALE GENOMIC DNA]</scope>
</reference>
<accession>A0A0A7AR03</accession>
<dbReference type="GeneID" id="26613724"/>
<protein>
    <submittedName>
        <fullName evidence="1">Uncharacterized protein</fullName>
    </submittedName>
</protein>
<sequence>MLKKGDKVVMHTCGEAGHYNGKIWTCETDQFAASSGSQVVFLEGFSGYFLTEYLQLVNLESVEKEMKPIDDLTKFIDITKEVFKGAFINRNNELIFDRRSNLYFRLDDIETVLEFKCKMMAWLSRPITKSLSDYKSKIILSRFNELLGTNFSKVDMELIYDRLGNGVAKPLCIKFIESNYDLSLLKR</sequence>
<evidence type="ECO:0000313" key="1">
    <source>
        <dbReference type="EMBL" id="AHJ86763.1"/>
    </source>
</evidence>
<name>A0A0A7AR03_9CAUD</name>
<organism evidence="1 2">
    <name type="scientific">Bacillus phage vB_BtS_BMBtp3</name>
    <dbReference type="NCBI Taxonomy" id="1445809"/>
    <lineage>
        <taxon>Viruses</taxon>
        <taxon>Duplodnaviria</taxon>
        <taxon>Heunggongvirae</taxon>
        <taxon>Uroviricota</taxon>
        <taxon>Caudoviricetes</taxon>
        <taxon>Waukeshavirus</taxon>
        <taxon>Waukeshavirus BMBtp3</taxon>
    </lineage>
</organism>
<dbReference type="EMBL" id="KJ024807">
    <property type="protein sequence ID" value="AHJ86763.1"/>
    <property type="molecule type" value="Genomic_DNA"/>
</dbReference>
<gene>
    <name evidence="1" type="ORF">BMBtpLA_54</name>
</gene>
<dbReference type="OrthoDB" id="39109at10239"/>
<dbReference type="KEGG" id="vg:26613724"/>
<dbReference type="RefSeq" id="YP_009194032.1">
    <property type="nucleotide sequence ID" value="NC_028748.2"/>
</dbReference>
<evidence type="ECO:0000313" key="2">
    <source>
        <dbReference type="Proteomes" id="UP000031093"/>
    </source>
</evidence>
<dbReference type="Proteomes" id="UP000031093">
    <property type="component" value="Segment"/>
</dbReference>
<proteinExistence type="predicted"/>